<comment type="function">
    <text evidence="1 6">May be involved in the biosynthesis of molybdopterin.</text>
</comment>
<comment type="pathway">
    <text evidence="2 6">Cofactor biosynthesis; molybdopterin biosynthesis.</text>
</comment>
<dbReference type="PIRSF" id="PIRSF006443">
    <property type="entry name" value="MoaB"/>
    <property type="match status" value="1"/>
</dbReference>
<dbReference type="OrthoDB" id="9784492at2"/>
<proteinExistence type="inferred from homology"/>
<dbReference type="NCBIfam" id="TIGR00177">
    <property type="entry name" value="molyb_syn"/>
    <property type="match status" value="1"/>
</dbReference>
<feature type="domain" description="MoaB/Mog" evidence="8">
    <location>
        <begin position="5"/>
        <end position="149"/>
    </location>
</feature>
<evidence type="ECO:0000256" key="1">
    <source>
        <dbReference type="ARBA" id="ARBA00003487"/>
    </source>
</evidence>
<dbReference type="AlphaFoldDB" id="A0A1M6KW11"/>
<dbReference type="InterPro" id="IPR051920">
    <property type="entry name" value="MPT_Adenylyltrnsfr/MoaC-Rel"/>
</dbReference>
<dbReference type="SMART" id="SM00852">
    <property type="entry name" value="MoCF_biosynth"/>
    <property type="match status" value="1"/>
</dbReference>
<accession>A0A1M6KW11</accession>
<dbReference type="NCBIfam" id="NF006932">
    <property type="entry name" value="PRK09417.1"/>
    <property type="match status" value="1"/>
</dbReference>
<keyword evidence="9" id="KW-0808">Transferase</keyword>
<dbReference type="CDD" id="cd00886">
    <property type="entry name" value="MogA_MoaB"/>
    <property type="match status" value="1"/>
</dbReference>
<reference evidence="10" key="1">
    <citation type="submission" date="2016-11" db="EMBL/GenBank/DDBJ databases">
        <authorList>
            <person name="Varghese N."/>
            <person name="Submissions S."/>
        </authorList>
    </citation>
    <scope>NUCLEOTIDE SEQUENCE [LARGE SCALE GENOMIC DNA]</scope>
    <source>
        <strain evidence="10">DSM 15212 / CIP 107654 / DViRD3</strain>
    </source>
</reference>
<protein>
    <recommendedName>
        <fullName evidence="4 6">Molybdenum cofactor biosynthesis protein B</fullName>
    </recommendedName>
</protein>
<evidence type="ECO:0000313" key="9">
    <source>
        <dbReference type="EMBL" id="SHJ63119.1"/>
    </source>
</evidence>
<evidence type="ECO:0000256" key="6">
    <source>
        <dbReference type="PIRNR" id="PIRNR006443"/>
    </source>
</evidence>
<evidence type="ECO:0000256" key="2">
    <source>
        <dbReference type="ARBA" id="ARBA00005046"/>
    </source>
</evidence>
<dbReference type="InterPro" id="IPR008284">
    <property type="entry name" value="MoCF_biosynth_CS"/>
</dbReference>
<evidence type="ECO:0000256" key="3">
    <source>
        <dbReference type="ARBA" id="ARBA00006112"/>
    </source>
</evidence>
<dbReference type="PANTHER" id="PTHR43764:SF1">
    <property type="entry name" value="MOLYBDOPTERIN MOLYBDOTRANSFERASE"/>
    <property type="match status" value="1"/>
</dbReference>
<organism evidence="9 10">
    <name type="scientific">Paramaledivibacter caminithermalis (strain DSM 15212 / CIP 107654 / DViRD3)</name>
    <name type="common">Clostridium caminithermale</name>
    <dbReference type="NCBI Taxonomy" id="1121301"/>
    <lineage>
        <taxon>Bacteria</taxon>
        <taxon>Bacillati</taxon>
        <taxon>Bacillota</taxon>
        <taxon>Clostridia</taxon>
        <taxon>Peptostreptococcales</taxon>
        <taxon>Caminicellaceae</taxon>
        <taxon>Paramaledivibacter</taxon>
    </lineage>
</organism>
<dbReference type="InterPro" id="IPR012245">
    <property type="entry name" value="MoaB"/>
</dbReference>
<dbReference type="InterPro" id="IPR036425">
    <property type="entry name" value="MoaB/Mog-like_dom_sf"/>
</dbReference>
<comment type="similarity">
    <text evidence="3 6">Belongs to the MoaB/Mog family.</text>
</comment>
<dbReference type="SUPFAM" id="SSF53218">
    <property type="entry name" value="Molybdenum cofactor biosynthesis proteins"/>
    <property type="match status" value="1"/>
</dbReference>
<dbReference type="EMBL" id="FRAG01000004">
    <property type="protein sequence ID" value="SHJ63119.1"/>
    <property type="molecule type" value="Genomic_DNA"/>
</dbReference>
<feature type="region of interest" description="Disordered" evidence="7">
    <location>
        <begin position="1"/>
        <end position="21"/>
    </location>
</feature>
<dbReference type="RefSeq" id="WP_073146859.1">
    <property type="nucleotide sequence ID" value="NZ_FRAG01000004.1"/>
</dbReference>
<evidence type="ECO:0000256" key="4">
    <source>
        <dbReference type="ARBA" id="ARBA00015262"/>
    </source>
</evidence>
<dbReference type="GO" id="GO:0016779">
    <property type="term" value="F:nucleotidyltransferase activity"/>
    <property type="evidence" value="ECO:0007669"/>
    <property type="project" value="UniProtKB-KW"/>
</dbReference>
<evidence type="ECO:0000313" key="10">
    <source>
        <dbReference type="Proteomes" id="UP000184465"/>
    </source>
</evidence>
<dbReference type="UniPathway" id="UPA00344"/>
<sequence>MFKVGIITASDKGSRGEREDKSGELIKEIMTANGYEVIEWKILPDEREKISKELINMCDNQKLDLILTTGGTGFSPRDWTPEATLDVIDRQVPGIPEAMRYYSLQITPKAMLSRSVTGIRGETLIINLPGSPKAVKENLEYVLPALKHGLEILKGIAGECAKG</sequence>
<evidence type="ECO:0000259" key="8">
    <source>
        <dbReference type="SMART" id="SM00852"/>
    </source>
</evidence>
<dbReference type="Proteomes" id="UP000184465">
    <property type="component" value="Unassembled WGS sequence"/>
</dbReference>
<name>A0A1M6KW11_PARC5</name>
<dbReference type="PROSITE" id="PS01078">
    <property type="entry name" value="MOCF_BIOSYNTHESIS_1"/>
    <property type="match status" value="1"/>
</dbReference>
<gene>
    <name evidence="9" type="ORF">SAMN02745912_00567</name>
</gene>
<dbReference type="Pfam" id="PF00994">
    <property type="entry name" value="MoCF_biosynth"/>
    <property type="match status" value="1"/>
</dbReference>
<evidence type="ECO:0000256" key="7">
    <source>
        <dbReference type="SAM" id="MobiDB-lite"/>
    </source>
</evidence>
<dbReference type="PANTHER" id="PTHR43764">
    <property type="entry name" value="MOLYBDENUM COFACTOR BIOSYNTHESIS"/>
    <property type="match status" value="1"/>
</dbReference>
<keyword evidence="5 6" id="KW-0501">Molybdenum cofactor biosynthesis</keyword>
<dbReference type="InterPro" id="IPR001453">
    <property type="entry name" value="MoaB/Mog_dom"/>
</dbReference>
<keyword evidence="9" id="KW-0548">Nucleotidyltransferase</keyword>
<feature type="compositionally biased region" description="Basic and acidic residues" evidence="7">
    <location>
        <begin position="12"/>
        <end position="21"/>
    </location>
</feature>
<dbReference type="STRING" id="1121301.SAMN02745912_00567"/>
<evidence type="ECO:0000256" key="5">
    <source>
        <dbReference type="ARBA" id="ARBA00023150"/>
    </source>
</evidence>
<keyword evidence="10" id="KW-1185">Reference proteome</keyword>
<dbReference type="GO" id="GO:0006777">
    <property type="term" value="P:Mo-molybdopterin cofactor biosynthetic process"/>
    <property type="evidence" value="ECO:0007669"/>
    <property type="project" value="UniProtKB-UniRule"/>
</dbReference>
<dbReference type="Gene3D" id="3.40.980.10">
    <property type="entry name" value="MoaB/Mog-like domain"/>
    <property type="match status" value="1"/>
</dbReference>